<protein>
    <submittedName>
        <fullName evidence="3">Glycosyl transferase group 1</fullName>
    </submittedName>
</protein>
<evidence type="ECO:0000313" key="4">
    <source>
        <dbReference type="Proteomes" id="UP000034531"/>
    </source>
</evidence>
<dbReference type="InterPro" id="IPR050194">
    <property type="entry name" value="Glycosyltransferase_grp1"/>
</dbReference>
<evidence type="ECO:0000259" key="2">
    <source>
        <dbReference type="Pfam" id="PF13439"/>
    </source>
</evidence>
<evidence type="ECO:0000313" key="3">
    <source>
        <dbReference type="EMBL" id="KKR49595.1"/>
    </source>
</evidence>
<dbReference type="Pfam" id="PF13439">
    <property type="entry name" value="Glyco_transf_4"/>
    <property type="match status" value="1"/>
</dbReference>
<feature type="domain" description="Glycosyltransferase subfamily 4-like N-terminal" evidence="2">
    <location>
        <begin position="14"/>
        <end position="171"/>
    </location>
</feature>
<evidence type="ECO:0000259" key="1">
    <source>
        <dbReference type="Pfam" id="PF00534"/>
    </source>
</evidence>
<dbReference type="AlphaFoldDB" id="A0A0G0TRE9"/>
<reference evidence="3 4" key="1">
    <citation type="journal article" date="2015" name="Nature">
        <title>rRNA introns, odd ribosomes, and small enigmatic genomes across a large radiation of phyla.</title>
        <authorList>
            <person name="Brown C.T."/>
            <person name="Hug L.A."/>
            <person name="Thomas B.C."/>
            <person name="Sharon I."/>
            <person name="Castelle C.J."/>
            <person name="Singh A."/>
            <person name="Wilkins M.J."/>
            <person name="Williams K.H."/>
            <person name="Banfield J.F."/>
        </authorList>
    </citation>
    <scope>NUCLEOTIDE SEQUENCE [LARGE SCALE GENOMIC DNA]</scope>
</reference>
<name>A0A0G0TRE9_9BACT</name>
<organism evidence="3 4">
    <name type="scientific">Candidatus Curtissbacteria bacterium GW2011_GWA1_40_16</name>
    <dbReference type="NCBI Taxonomy" id="1618405"/>
    <lineage>
        <taxon>Bacteria</taxon>
        <taxon>Candidatus Curtissiibacteriota</taxon>
    </lineage>
</organism>
<accession>A0A0G0TRE9</accession>
<feature type="domain" description="Glycosyl transferase family 1" evidence="1">
    <location>
        <begin position="177"/>
        <end position="339"/>
    </location>
</feature>
<dbReference type="SUPFAM" id="SSF53756">
    <property type="entry name" value="UDP-Glycosyltransferase/glycogen phosphorylase"/>
    <property type="match status" value="1"/>
</dbReference>
<dbReference type="GO" id="GO:0016757">
    <property type="term" value="F:glycosyltransferase activity"/>
    <property type="evidence" value="ECO:0007669"/>
    <property type="project" value="InterPro"/>
</dbReference>
<comment type="caution">
    <text evidence="3">The sequence shown here is derived from an EMBL/GenBank/DDBJ whole genome shotgun (WGS) entry which is preliminary data.</text>
</comment>
<dbReference type="PANTHER" id="PTHR45947">
    <property type="entry name" value="SULFOQUINOVOSYL TRANSFERASE SQD2"/>
    <property type="match status" value="1"/>
</dbReference>
<sequence length="362" mass="40397">MRIAVIIDTWFPFVGGGQINAWEISKRLAQRGNQVEIITRNCGRDNLQTLKNLKVTKLGKPSKAGDDVSRLKFLLHALVYISRKDIDVIVAHAFLPGLIARLLILIKKRPAILVVHGTSVGTGLNQGPKAFLEKFILTQIRYSAEITVSRDFLKIKNINNNIVYIPNGVDPLSFRTNSSIKREKNSLLFVGRLHPQKNLINLIEAIKLLDGENLDVKLTIVGDGPLKQEVADIIKKYKLAEKIKLVGAKDRSELSKFYNSASAFILPSIYEGQALTLLEAWAAKMPVIVTRTGDNTYLVKEGVNGYFIGDKNNPESIAKAIKETLGNKNLNKIGKNGYNLVKENYNWNKSMMATKTLFETLV</sequence>
<dbReference type="Proteomes" id="UP000034531">
    <property type="component" value="Unassembled WGS sequence"/>
</dbReference>
<dbReference type="EMBL" id="LBYI01000023">
    <property type="protein sequence ID" value="KKR49595.1"/>
    <property type="molecule type" value="Genomic_DNA"/>
</dbReference>
<dbReference type="PANTHER" id="PTHR45947:SF3">
    <property type="entry name" value="SULFOQUINOVOSYL TRANSFERASE SQD2"/>
    <property type="match status" value="1"/>
</dbReference>
<gene>
    <name evidence="3" type="ORF">UT84_C0023G0003</name>
</gene>
<keyword evidence="3" id="KW-0808">Transferase</keyword>
<dbReference type="InterPro" id="IPR001296">
    <property type="entry name" value="Glyco_trans_1"/>
</dbReference>
<dbReference type="InterPro" id="IPR028098">
    <property type="entry name" value="Glyco_trans_4-like_N"/>
</dbReference>
<dbReference type="Pfam" id="PF00534">
    <property type="entry name" value="Glycos_transf_1"/>
    <property type="match status" value="1"/>
</dbReference>
<proteinExistence type="predicted"/>
<dbReference type="Gene3D" id="3.40.50.2000">
    <property type="entry name" value="Glycogen Phosphorylase B"/>
    <property type="match status" value="2"/>
</dbReference>
<dbReference type="CDD" id="cd03801">
    <property type="entry name" value="GT4_PimA-like"/>
    <property type="match status" value="1"/>
</dbReference>